<organism evidence="2 5">
    <name type="scientific">Mycolicibacterium rufum</name>
    <dbReference type="NCBI Taxonomy" id="318424"/>
    <lineage>
        <taxon>Bacteria</taxon>
        <taxon>Bacillati</taxon>
        <taxon>Actinomycetota</taxon>
        <taxon>Actinomycetes</taxon>
        <taxon>Mycobacteriales</taxon>
        <taxon>Mycobacteriaceae</taxon>
        <taxon>Mycolicibacterium</taxon>
    </lineage>
</organism>
<evidence type="ECO:0000313" key="2">
    <source>
        <dbReference type="EMBL" id="MCV7073391.1"/>
    </source>
</evidence>
<dbReference type="EMBL" id="CP092428">
    <property type="protein sequence ID" value="ULP40005.1"/>
    <property type="molecule type" value="Genomic_DNA"/>
</dbReference>
<reference evidence="2" key="2">
    <citation type="journal article" date="2022" name="BMC Genomics">
        <title>Comparative genome analysis of mycobacteria focusing on tRNA and non-coding RNA.</title>
        <authorList>
            <person name="Behra P.R.K."/>
            <person name="Pettersson B.M.F."/>
            <person name="Ramesh M."/>
            <person name="Das S."/>
            <person name="Dasgupta S."/>
            <person name="Kirsebom L.A."/>
        </authorList>
    </citation>
    <scope>NUCLEOTIDE SEQUENCE</scope>
    <source>
        <strain evidence="2">DSM 45406</strain>
    </source>
</reference>
<feature type="region of interest" description="Disordered" evidence="1">
    <location>
        <begin position="119"/>
        <end position="158"/>
    </location>
</feature>
<accession>A0A9X3BTI7</accession>
<keyword evidence="4" id="KW-1185">Reference proteome</keyword>
<proteinExistence type="predicted"/>
<dbReference type="Proteomes" id="UP001055159">
    <property type="component" value="Plasmid unnamed"/>
</dbReference>
<feature type="compositionally biased region" description="Low complexity" evidence="1">
    <location>
        <begin position="122"/>
        <end position="140"/>
    </location>
</feature>
<feature type="compositionally biased region" description="Low complexity" evidence="1">
    <location>
        <begin position="147"/>
        <end position="158"/>
    </location>
</feature>
<dbReference type="EMBL" id="JACKRN010000864">
    <property type="protein sequence ID" value="MCV7073391.1"/>
    <property type="molecule type" value="Genomic_DNA"/>
</dbReference>
<name>A0A9X3BTI7_9MYCO</name>
<reference evidence="2" key="1">
    <citation type="submission" date="2020-07" db="EMBL/GenBank/DDBJ databases">
        <authorList>
            <person name="Pettersson B.M.F."/>
            <person name="Behra P.R.K."/>
            <person name="Ramesh M."/>
            <person name="Das S."/>
            <person name="Dasgupta S."/>
            <person name="Kirsebom L.A."/>
        </authorList>
    </citation>
    <scope>NUCLEOTIDE SEQUENCE</scope>
    <source>
        <strain evidence="2">DSM 45406</strain>
    </source>
</reference>
<gene>
    <name evidence="2" type="ORF">H7H73_26840</name>
    <name evidence="3" type="ORF">MJO55_28075</name>
</gene>
<evidence type="ECO:0000313" key="3">
    <source>
        <dbReference type="EMBL" id="ULP40005.1"/>
    </source>
</evidence>
<sequence>MTNKVSKSKSAVRAAREAVKAAQRDVLERARRNGDDLAVFFSSQERLAGVDEWVETKIAGVRAQAEGKRADHRRAAGMALAALRDRGETIRDIAALTGIGEKAVRELIRYAEATLADSADRASGAAQAHEAAADESIAASSGGGAALGAPDGSLSATG</sequence>
<reference evidence="3" key="3">
    <citation type="submission" date="2022-08" db="EMBL/GenBank/DDBJ databases">
        <title>Whole genome sequencing of non-tuberculosis mycobacteria type-strains.</title>
        <authorList>
            <person name="Igarashi Y."/>
            <person name="Osugi A."/>
            <person name="Mitarai S."/>
        </authorList>
    </citation>
    <scope>NUCLEOTIDE SEQUENCE</scope>
    <source>
        <strain evidence="3">JCM 16372</strain>
        <plasmid evidence="3">unnamed</plasmid>
    </source>
</reference>
<evidence type="ECO:0000313" key="5">
    <source>
        <dbReference type="Proteomes" id="UP001140272"/>
    </source>
</evidence>
<evidence type="ECO:0000313" key="4">
    <source>
        <dbReference type="Proteomes" id="UP001055159"/>
    </source>
</evidence>
<keyword evidence="3" id="KW-0614">Plasmid</keyword>
<dbReference type="AlphaFoldDB" id="A0A9X3BTI7"/>
<protein>
    <submittedName>
        <fullName evidence="2">Uncharacterized protein</fullName>
    </submittedName>
</protein>
<evidence type="ECO:0000256" key="1">
    <source>
        <dbReference type="SAM" id="MobiDB-lite"/>
    </source>
</evidence>
<dbReference type="RefSeq" id="WP_043416124.1">
    <property type="nucleotide sequence ID" value="NZ_CP092428.2"/>
</dbReference>
<geneLocation type="plasmid" evidence="3 4">
    <name>unnamed</name>
</geneLocation>
<dbReference type="Proteomes" id="UP001140272">
    <property type="component" value="Unassembled WGS sequence"/>
</dbReference>